<dbReference type="Proteomes" id="UP000054302">
    <property type="component" value="Unassembled WGS sequence"/>
</dbReference>
<gene>
    <name evidence="2" type="ORF">PV10_05405</name>
</gene>
<dbReference type="PANTHER" id="PTHR28158:SF1">
    <property type="entry name" value="SMALL RIBOSOMAL SUBUNIT PROTEIN MS45"/>
    <property type="match status" value="1"/>
</dbReference>
<dbReference type="GO" id="GO:0005763">
    <property type="term" value="C:mitochondrial small ribosomal subunit"/>
    <property type="evidence" value="ECO:0007669"/>
    <property type="project" value="TreeGrafter"/>
</dbReference>
<reference evidence="2 3" key="1">
    <citation type="submission" date="2015-01" db="EMBL/GenBank/DDBJ databases">
        <title>The Genome Sequence of Exophiala mesophila CBS40295.</title>
        <authorList>
            <consortium name="The Broad Institute Genomics Platform"/>
            <person name="Cuomo C."/>
            <person name="de Hoog S."/>
            <person name="Gorbushina A."/>
            <person name="Stielow B."/>
            <person name="Teixiera M."/>
            <person name="Abouelleil A."/>
            <person name="Chapman S.B."/>
            <person name="Priest M."/>
            <person name="Young S.K."/>
            <person name="Wortman J."/>
            <person name="Nusbaum C."/>
            <person name="Birren B."/>
        </authorList>
    </citation>
    <scope>NUCLEOTIDE SEQUENCE [LARGE SCALE GENOMIC DNA]</scope>
    <source>
        <strain evidence="2 3">CBS 40295</strain>
    </source>
</reference>
<dbReference type="AlphaFoldDB" id="A0A0D1XRQ8"/>
<evidence type="ECO:0000313" key="3">
    <source>
        <dbReference type="Proteomes" id="UP000054302"/>
    </source>
</evidence>
<dbReference type="EMBL" id="KN847523">
    <property type="protein sequence ID" value="KIV90796.1"/>
    <property type="molecule type" value="Genomic_DNA"/>
</dbReference>
<dbReference type="RefSeq" id="XP_016222370.1">
    <property type="nucleotide sequence ID" value="XM_016370077.1"/>
</dbReference>
<proteinExistence type="predicted"/>
<feature type="region of interest" description="Disordered" evidence="1">
    <location>
        <begin position="37"/>
        <end position="59"/>
    </location>
</feature>
<dbReference type="GO" id="GO:0003735">
    <property type="term" value="F:structural constituent of ribosome"/>
    <property type="evidence" value="ECO:0007669"/>
    <property type="project" value="TreeGrafter"/>
</dbReference>
<evidence type="ECO:0000313" key="2">
    <source>
        <dbReference type="EMBL" id="KIV90796.1"/>
    </source>
</evidence>
<dbReference type="OrthoDB" id="10052321at2759"/>
<sequence>MSPRAALAACKISPKSSIYTLCKPCLTRTFSASRTLADAEDDELRPATNLDKRPPGPSAQRQAMFNWLEGPGSAFRYPLPGSTNYLSAYNQAGQLVRAAQSGNVSVKQENSEGTVDTDDARALEAAATTPSIPPERREDLRPFPNNKAFYSESILSEDLRLEIWRRVQVEGQSIRQTSAEFQVEMRRVAAVVRLVEIERRMKAEGKSLAIPYARAIHSMVPTTNLDPISRQPDSAHESINDLEQHPLTFPQLFYPTSESRAFNRTDAGRVFSGAPRLPDHDDYAPVEPWQDDTPELIGKRGHEKYVLKPADSRIPHPHLIAAEKDRFMGETPAQQVRKYNQRLQEDAEKRKKLQAKREAAEEGTKTRIEAGRWQFVVTDVQTSRQGTGINGRGTGSPGHRYGVPSEERKRGRVKIPTKVDV</sequence>
<dbReference type="HOGENOM" id="CLU_049223_1_0_1"/>
<accession>A0A0D1XRQ8</accession>
<dbReference type="STRING" id="212818.A0A0D1XRQ8"/>
<dbReference type="GO" id="GO:0032543">
    <property type="term" value="P:mitochondrial translation"/>
    <property type="evidence" value="ECO:0007669"/>
    <property type="project" value="TreeGrafter"/>
</dbReference>
<feature type="region of interest" description="Disordered" evidence="1">
    <location>
        <begin position="345"/>
        <end position="365"/>
    </location>
</feature>
<feature type="region of interest" description="Disordered" evidence="1">
    <location>
        <begin position="379"/>
        <end position="421"/>
    </location>
</feature>
<dbReference type="OMA" id="KGTGWRY"/>
<dbReference type="InterPro" id="IPR021036">
    <property type="entry name" value="Ribosomal_mS45"/>
</dbReference>
<dbReference type="GeneID" id="27323250"/>
<organism evidence="2 3">
    <name type="scientific">Exophiala mesophila</name>
    <name type="common">Black yeast-like fungus</name>
    <dbReference type="NCBI Taxonomy" id="212818"/>
    <lineage>
        <taxon>Eukaryota</taxon>
        <taxon>Fungi</taxon>
        <taxon>Dikarya</taxon>
        <taxon>Ascomycota</taxon>
        <taxon>Pezizomycotina</taxon>
        <taxon>Eurotiomycetes</taxon>
        <taxon>Chaetothyriomycetidae</taxon>
        <taxon>Chaetothyriales</taxon>
        <taxon>Herpotrichiellaceae</taxon>
        <taxon>Exophiala</taxon>
    </lineage>
</organism>
<evidence type="ECO:0000256" key="1">
    <source>
        <dbReference type="SAM" id="MobiDB-lite"/>
    </source>
</evidence>
<evidence type="ECO:0008006" key="4">
    <source>
        <dbReference type="Google" id="ProtNLM"/>
    </source>
</evidence>
<dbReference type="PANTHER" id="PTHR28158">
    <property type="entry name" value="37S RIBOSOMAL PROTEIN S35, MITOCHONDRIAL"/>
    <property type="match status" value="1"/>
</dbReference>
<dbReference type="Pfam" id="PF12298">
    <property type="entry name" value="Bot1p"/>
    <property type="match status" value="1"/>
</dbReference>
<protein>
    <recommendedName>
        <fullName evidence="4">Ribosomal protein S35, mitochondrial</fullName>
    </recommendedName>
</protein>
<dbReference type="VEuPathDB" id="FungiDB:PV10_05405"/>
<name>A0A0D1XRQ8_EXOME</name>
<keyword evidence="3" id="KW-1185">Reference proteome</keyword>